<reference evidence="3" key="1">
    <citation type="submission" date="2017-02" db="UniProtKB">
        <authorList>
            <consortium name="WormBaseParasite"/>
        </authorList>
    </citation>
    <scope>IDENTIFICATION</scope>
</reference>
<dbReference type="InterPro" id="IPR043472">
    <property type="entry name" value="Macro_dom-like"/>
</dbReference>
<evidence type="ECO:0000313" key="2">
    <source>
        <dbReference type="Proteomes" id="UP000267096"/>
    </source>
</evidence>
<protein>
    <submittedName>
        <fullName evidence="3">Mediator complex subunit 23</fullName>
    </submittedName>
</protein>
<proteinExistence type="predicted"/>
<organism evidence="3">
    <name type="scientific">Anisakis simplex</name>
    <name type="common">Herring worm</name>
    <dbReference type="NCBI Taxonomy" id="6269"/>
    <lineage>
        <taxon>Eukaryota</taxon>
        <taxon>Metazoa</taxon>
        <taxon>Ecdysozoa</taxon>
        <taxon>Nematoda</taxon>
        <taxon>Chromadorea</taxon>
        <taxon>Rhabditida</taxon>
        <taxon>Spirurina</taxon>
        <taxon>Ascaridomorpha</taxon>
        <taxon>Ascaridoidea</taxon>
        <taxon>Anisakidae</taxon>
        <taxon>Anisakis</taxon>
        <taxon>Anisakis simplex complex</taxon>
    </lineage>
</organism>
<dbReference type="WBParaSite" id="ASIM_0000206801-mRNA-1">
    <property type="protein sequence ID" value="ASIM_0000206801-mRNA-1"/>
    <property type="gene ID" value="ASIM_0000206801"/>
</dbReference>
<reference evidence="1 2" key="2">
    <citation type="submission" date="2018-11" db="EMBL/GenBank/DDBJ databases">
        <authorList>
            <consortium name="Pathogen Informatics"/>
        </authorList>
    </citation>
    <scope>NUCLEOTIDE SEQUENCE [LARGE SCALE GENOMIC DNA]</scope>
</reference>
<sequence length="227" mass="26377">GKAECVEKRTILEEQHLQRTNDRVNEFKRVVNILNEDLDFGSAQEAMYDAIACDISMTGKPLSRWCEFVLEHMSAEMHEEINVALRHMKKFFILNSDENFKACKYLLFVVVDDHLNNNDVKTWQEMRFAYCNLISEALKHKQIDKLLLPYLFTADQRLTQSEIAHTALTSVFFIFLQSGFSEIKQIHIGGVCSNESYHMYYANELETIVRNMLHADDENCNPVVVNT</sequence>
<keyword evidence="2" id="KW-1185">Reference proteome</keyword>
<dbReference type="AlphaFoldDB" id="A0A0M3J3F5"/>
<gene>
    <name evidence="1" type="ORF">ASIM_LOCUS1939</name>
</gene>
<evidence type="ECO:0000313" key="3">
    <source>
        <dbReference type="WBParaSite" id="ASIM_0000206801-mRNA-1"/>
    </source>
</evidence>
<evidence type="ECO:0000313" key="1">
    <source>
        <dbReference type="EMBL" id="VDK19468.1"/>
    </source>
</evidence>
<name>A0A0M3J3F5_ANISI</name>
<dbReference type="Gene3D" id="3.40.220.10">
    <property type="entry name" value="Leucine Aminopeptidase, subunit E, domain 1"/>
    <property type="match status" value="1"/>
</dbReference>
<dbReference type="EMBL" id="UYRR01002340">
    <property type="protein sequence ID" value="VDK19468.1"/>
    <property type="molecule type" value="Genomic_DNA"/>
</dbReference>
<dbReference type="Proteomes" id="UP000267096">
    <property type="component" value="Unassembled WGS sequence"/>
</dbReference>
<accession>A0A0M3J3F5</accession>